<dbReference type="GO" id="GO:0030313">
    <property type="term" value="C:cell envelope"/>
    <property type="evidence" value="ECO:0007669"/>
    <property type="project" value="UniProtKB-SubCell"/>
</dbReference>
<gene>
    <name evidence="5" type="ORF">FPE01S_04_01060</name>
</gene>
<keyword evidence="2 3" id="KW-0732">Signal</keyword>
<feature type="domain" description="Imelysin-like" evidence="4">
    <location>
        <begin position="57"/>
        <end position="347"/>
    </location>
</feature>
<proteinExistence type="predicted"/>
<evidence type="ECO:0000313" key="5">
    <source>
        <dbReference type="EMBL" id="GAO44863.1"/>
    </source>
</evidence>
<feature type="signal peptide" evidence="3">
    <location>
        <begin position="1"/>
        <end position="19"/>
    </location>
</feature>
<organism evidence="5 6">
    <name type="scientific">Flavihumibacter petaseus NBRC 106054</name>
    <dbReference type="NCBI Taxonomy" id="1220578"/>
    <lineage>
        <taxon>Bacteria</taxon>
        <taxon>Pseudomonadati</taxon>
        <taxon>Bacteroidota</taxon>
        <taxon>Chitinophagia</taxon>
        <taxon>Chitinophagales</taxon>
        <taxon>Chitinophagaceae</taxon>
        <taxon>Flavihumibacter</taxon>
    </lineage>
</organism>
<comment type="caution">
    <text evidence="5">The sequence shown here is derived from an EMBL/GenBank/DDBJ whole genome shotgun (WGS) entry which is preliminary data.</text>
</comment>
<sequence length="367" mass="39280">MAKLFFPSTLFRAVIPVTAALLLLNACGKSDDGTDNNGNSTDEFKKEMLVNYADNIIQPGYVQLKTSLADLKTKVAVLLSAPSASTQANVKPSFQAAYQAFEAVSLPYFGPAAAQMLNNTLNTFPPGISKIESGIASGNYDLTLPITSDSLQGFPALDYLIFGEGAVDKLADPVSGQNRKQYINDVLERMQLLTDNTINQWAAGYRNTFINSLKTDVGSSIGFLINQLAFEMDALKGPRIGWPFGKQSNGIVFADKAEGYYSAISKELAVANLNAVKQYYTGGSAKGIDDYLDLLGKTTLNDDVLAQFTVAINALQAIPAPLSAAFTGSPATVEAAYKEIQKLLTLLKTDVASATGVQINYMDNDGD</sequence>
<dbReference type="Proteomes" id="UP000033121">
    <property type="component" value="Unassembled WGS sequence"/>
</dbReference>
<dbReference type="Gene3D" id="1.20.1420.20">
    <property type="entry name" value="M75 peptidase, HXXE motif"/>
    <property type="match status" value="1"/>
</dbReference>
<dbReference type="RefSeq" id="WP_046370861.1">
    <property type="nucleotide sequence ID" value="NZ_BBWV01000004.1"/>
</dbReference>
<evidence type="ECO:0000259" key="4">
    <source>
        <dbReference type="Pfam" id="PF09375"/>
    </source>
</evidence>
<feature type="chain" id="PRO_5002430235" evidence="3">
    <location>
        <begin position="20"/>
        <end position="367"/>
    </location>
</feature>
<dbReference type="InterPro" id="IPR038352">
    <property type="entry name" value="Imelysin_sf"/>
</dbReference>
<comment type="subcellular location">
    <subcellularLocation>
        <location evidence="1">Cell envelope</location>
    </subcellularLocation>
</comment>
<name>A0A0E9N4Y8_9BACT</name>
<reference evidence="5 6" key="1">
    <citation type="submission" date="2015-04" db="EMBL/GenBank/DDBJ databases">
        <title>Whole genome shotgun sequence of Flavihumibacter petaseus NBRC 106054.</title>
        <authorList>
            <person name="Miyazawa S."/>
            <person name="Hosoyama A."/>
            <person name="Hashimoto M."/>
            <person name="Noguchi M."/>
            <person name="Tsuchikane K."/>
            <person name="Ohji S."/>
            <person name="Yamazoe A."/>
            <person name="Ichikawa N."/>
            <person name="Kimura A."/>
            <person name="Fujita N."/>
        </authorList>
    </citation>
    <scope>NUCLEOTIDE SEQUENCE [LARGE SCALE GENOMIC DNA]</scope>
    <source>
        <strain evidence="5 6">NBRC 106054</strain>
    </source>
</reference>
<dbReference type="OrthoDB" id="650514at2"/>
<dbReference type="InterPro" id="IPR018976">
    <property type="entry name" value="Imelysin-like"/>
</dbReference>
<dbReference type="AlphaFoldDB" id="A0A0E9N4Y8"/>
<dbReference type="Pfam" id="PF09375">
    <property type="entry name" value="Peptidase_M75"/>
    <property type="match status" value="1"/>
</dbReference>
<evidence type="ECO:0000256" key="1">
    <source>
        <dbReference type="ARBA" id="ARBA00004196"/>
    </source>
</evidence>
<evidence type="ECO:0000256" key="3">
    <source>
        <dbReference type="SAM" id="SignalP"/>
    </source>
</evidence>
<dbReference type="InterPro" id="IPR034984">
    <property type="entry name" value="Imelysin-like_IPPA"/>
</dbReference>
<protein>
    <submittedName>
        <fullName evidence="5">Peptidase M75 family protein</fullName>
    </submittedName>
</protein>
<keyword evidence="6" id="KW-1185">Reference proteome</keyword>
<dbReference type="CDD" id="cd14659">
    <property type="entry name" value="Imelysin-like_IPPA"/>
    <property type="match status" value="1"/>
</dbReference>
<evidence type="ECO:0000256" key="2">
    <source>
        <dbReference type="ARBA" id="ARBA00022729"/>
    </source>
</evidence>
<dbReference type="EMBL" id="BBWV01000004">
    <property type="protein sequence ID" value="GAO44863.1"/>
    <property type="molecule type" value="Genomic_DNA"/>
</dbReference>
<evidence type="ECO:0000313" key="6">
    <source>
        <dbReference type="Proteomes" id="UP000033121"/>
    </source>
</evidence>
<accession>A0A0E9N4Y8</accession>
<dbReference type="STRING" id="1220578.FPE01S_04_01060"/>